<evidence type="ECO:0000256" key="3">
    <source>
        <dbReference type="ARBA" id="ARBA00022723"/>
    </source>
</evidence>
<dbReference type="PANTHER" id="PTHR22726:SF1">
    <property type="entry name" value="METALLOENDOPEPTIDASE OMA1, MITOCHONDRIAL"/>
    <property type="match status" value="1"/>
</dbReference>
<evidence type="ECO:0000313" key="8">
    <source>
        <dbReference type="EMBL" id="CBI01790.1"/>
    </source>
</evidence>
<comment type="cofactor">
    <cofactor evidence="1">
        <name>Zn(2+)</name>
        <dbReference type="ChEBI" id="CHEBI:29105"/>
    </cofactor>
</comment>
<protein>
    <recommendedName>
        <fullName evidence="7">Peptidase M48 domain-containing protein</fullName>
    </recommendedName>
</protein>
<dbReference type="AlphaFoldDB" id="E6Q3M9"/>
<proteinExistence type="predicted"/>
<gene>
    <name evidence="8" type="ORF">CARN4_0782</name>
</gene>
<dbReference type="InterPro" id="IPR001915">
    <property type="entry name" value="Peptidase_M48"/>
</dbReference>
<dbReference type="GO" id="GO:0051603">
    <property type="term" value="P:proteolysis involved in protein catabolic process"/>
    <property type="evidence" value="ECO:0007669"/>
    <property type="project" value="TreeGrafter"/>
</dbReference>
<evidence type="ECO:0000256" key="5">
    <source>
        <dbReference type="ARBA" id="ARBA00022833"/>
    </source>
</evidence>
<keyword evidence="5" id="KW-0862">Zinc</keyword>
<accession>E6Q3M9</accession>
<dbReference type="GO" id="GO:0046872">
    <property type="term" value="F:metal ion binding"/>
    <property type="evidence" value="ECO:0007669"/>
    <property type="project" value="UniProtKB-KW"/>
</dbReference>
<evidence type="ECO:0000256" key="4">
    <source>
        <dbReference type="ARBA" id="ARBA00022801"/>
    </source>
</evidence>
<evidence type="ECO:0000256" key="1">
    <source>
        <dbReference type="ARBA" id="ARBA00001947"/>
    </source>
</evidence>
<dbReference type="EMBL" id="CABO01000025">
    <property type="protein sequence ID" value="CBI01790.1"/>
    <property type="molecule type" value="Genomic_DNA"/>
</dbReference>
<evidence type="ECO:0000259" key="7">
    <source>
        <dbReference type="Pfam" id="PF01435"/>
    </source>
</evidence>
<keyword evidence="6" id="KW-0482">Metalloprotease</keyword>
<keyword evidence="4" id="KW-0378">Hydrolase</keyword>
<dbReference type="Gene3D" id="3.30.2010.10">
    <property type="entry name" value="Metalloproteases ('zincins'), catalytic domain"/>
    <property type="match status" value="1"/>
</dbReference>
<comment type="caution">
    <text evidence="8">The sequence shown here is derived from an EMBL/GenBank/DDBJ whole genome shotgun (WGS) entry which is preliminary data.</text>
</comment>
<dbReference type="Pfam" id="PF01435">
    <property type="entry name" value="Peptidase_M48"/>
    <property type="match status" value="1"/>
</dbReference>
<reference evidence="8" key="1">
    <citation type="submission" date="2009-10" db="EMBL/GenBank/DDBJ databases">
        <title>Diversity of trophic interactions inside an arsenic-rich microbial ecosystem.</title>
        <authorList>
            <person name="Bertin P.N."/>
            <person name="Heinrich-Salmeron A."/>
            <person name="Pelletier E."/>
            <person name="Goulhen-Chollet F."/>
            <person name="Arsene-Ploetze F."/>
            <person name="Gallien S."/>
            <person name="Calteau A."/>
            <person name="Vallenet D."/>
            <person name="Casiot C."/>
            <person name="Chane-Woon-Ming B."/>
            <person name="Giloteaux L."/>
            <person name="Barakat M."/>
            <person name="Bonnefoy V."/>
            <person name="Bruneel O."/>
            <person name="Chandler M."/>
            <person name="Cleiss J."/>
            <person name="Duran R."/>
            <person name="Elbaz-Poulichet F."/>
            <person name="Fonknechten N."/>
            <person name="Lauga B."/>
            <person name="Mornico D."/>
            <person name="Ortet P."/>
            <person name="Schaeffer C."/>
            <person name="Siguier P."/>
            <person name="Alexander Thil Smith A."/>
            <person name="Van Dorsselaer A."/>
            <person name="Weissenbach J."/>
            <person name="Medigue C."/>
            <person name="Le Paslier D."/>
        </authorList>
    </citation>
    <scope>NUCLEOTIDE SEQUENCE</scope>
</reference>
<feature type="domain" description="Peptidase M48" evidence="7">
    <location>
        <begin position="54"/>
        <end position="230"/>
    </location>
</feature>
<keyword evidence="3" id="KW-0479">Metal-binding</keyword>
<name>E6Q3M9_9ZZZZ</name>
<dbReference type="InterPro" id="IPR051156">
    <property type="entry name" value="Mito/Outer_Membr_Metalloprot"/>
</dbReference>
<evidence type="ECO:0000256" key="6">
    <source>
        <dbReference type="ARBA" id="ARBA00023049"/>
    </source>
</evidence>
<sequence>MFLRRLLPVVSMLSLLLTCMPAPAQAMTAQQEVEMGRQEDEQIVRSSIIETDPLLNRWVNHVAQKLWQQVARKELPYNVKIINAPDINAFSTVGGYVYVDEGLLDFVQSSDELAGVLGHETGHIERNHVISMQSKLSVLNILFTVASLFSPLVYQFGNLAEAGVVAKLSRDDELQADRYGLQLMARAGYDPQAMLSMMRHLGTLEAQHSDLITKYLANHPPSNVRVEHLVGYPELDPTKVTPQQRLVQALSDADRARYSIAASELTALMPSLPNNQEALLKLGQMQLALGLTSKSEQTLEEAASVGDPQTKQLALSRLAAVQQVQVQSVDLMRPHLAPLRESLAAAKSQLEASATNITGRAEEGRNQLKALQSRMTALNYDVPNIGNVQVRPGSRLAAISNNIEAMGAALNLALSNIQAVVGNQGVGSLDPKKTYGVLEDQQLILRDLAAPLKDSPIPGTSAAIFSDYPTMLSELSRAQSDMLGAVDASRASALLVDGSISTLDEFFRQFIGIRLNFNGDINKQDYNTLLPYLKKSLDAVNAAAVAASKADQLFNMARSRQLSARITMLGIGSSPQRYASLRYALKQRFGNTGISYGAMIRDQLTPGEVTTASILAADKGEAIRDVIADAKAKGLSLVDEANAQDMHAWPLEIFMGLTYLDYTDNPQREIGGG</sequence>
<dbReference type="GO" id="GO:0016020">
    <property type="term" value="C:membrane"/>
    <property type="evidence" value="ECO:0007669"/>
    <property type="project" value="TreeGrafter"/>
</dbReference>
<organism evidence="8">
    <name type="scientific">mine drainage metagenome</name>
    <dbReference type="NCBI Taxonomy" id="410659"/>
    <lineage>
        <taxon>unclassified sequences</taxon>
        <taxon>metagenomes</taxon>
        <taxon>ecological metagenomes</taxon>
    </lineage>
</organism>
<keyword evidence="2" id="KW-0645">Protease</keyword>
<dbReference type="GO" id="GO:0004222">
    <property type="term" value="F:metalloendopeptidase activity"/>
    <property type="evidence" value="ECO:0007669"/>
    <property type="project" value="InterPro"/>
</dbReference>
<dbReference type="PANTHER" id="PTHR22726">
    <property type="entry name" value="METALLOENDOPEPTIDASE OMA1"/>
    <property type="match status" value="1"/>
</dbReference>
<evidence type="ECO:0000256" key="2">
    <source>
        <dbReference type="ARBA" id="ARBA00022670"/>
    </source>
</evidence>